<dbReference type="Proteomes" id="UP000055590">
    <property type="component" value="Chromosome"/>
</dbReference>
<gene>
    <name evidence="2" type="ORF">AKJ08_1605</name>
</gene>
<dbReference type="EMBL" id="CP012332">
    <property type="protein sequence ID" value="AKU91218.1"/>
    <property type="molecule type" value="Genomic_DNA"/>
</dbReference>
<protein>
    <submittedName>
        <fullName evidence="2">Uncharacterized protein</fullName>
    </submittedName>
</protein>
<keyword evidence="3" id="KW-1185">Reference proteome</keyword>
<evidence type="ECO:0000313" key="3">
    <source>
        <dbReference type="Proteomes" id="UP000055590"/>
    </source>
</evidence>
<sequence>MVAPLPRRAQMHAERLKKSPPRRGNDFFSSRYARERSFSFARLRLASV</sequence>
<feature type="region of interest" description="Disordered" evidence="1">
    <location>
        <begin position="1"/>
        <end position="27"/>
    </location>
</feature>
<dbReference type="KEGG" id="vin:AKJ08_1605"/>
<name>A0A0K1PCG6_9BACT</name>
<proteinExistence type="predicted"/>
<organism evidence="2 3">
    <name type="scientific">Vulgatibacter incomptus</name>
    <dbReference type="NCBI Taxonomy" id="1391653"/>
    <lineage>
        <taxon>Bacteria</taxon>
        <taxon>Pseudomonadati</taxon>
        <taxon>Myxococcota</taxon>
        <taxon>Myxococcia</taxon>
        <taxon>Myxococcales</taxon>
        <taxon>Cystobacterineae</taxon>
        <taxon>Vulgatibacteraceae</taxon>
        <taxon>Vulgatibacter</taxon>
    </lineage>
</organism>
<evidence type="ECO:0000256" key="1">
    <source>
        <dbReference type="SAM" id="MobiDB-lite"/>
    </source>
</evidence>
<evidence type="ECO:0000313" key="2">
    <source>
        <dbReference type="EMBL" id="AKU91218.1"/>
    </source>
</evidence>
<dbReference type="AlphaFoldDB" id="A0A0K1PCG6"/>
<reference evidence="2 3" key="1">
    <citation type="submission" date="2015-08" db="EMBL/GenBank/DDBJ databases">
        <authorList>
            <person name="Babu N.S."/>
            <person name="Beckwith C.J."/>
            <person name="Beseler K.G."/>
            <person name="Brison A."/>
            <person name="Carone J.V."/>
            <person name="Caskin T.P."/>
            <person name="Diamond M."/>
            <person name="Durham M.E."/>
            <person name="Foxe J.M."/>
            <person name="Go M."/>
            <person name="Henderson B.A."/>
            <person name="Jones I.B."/>
            <person name="McGettigan J.A."/>
            <person name="Micheletti S.J."/>
            <person name="Nasrallah M.E."/>
            <person name="Ortiz D."/>
            <person name="Piller C.R."/>
            <person name="Privatt S.R."/>
            <person name="Schneider S.L."/>
            <person name="Sharp S."/>
            <person name="Smith T.C."/>
            <person name="Stanton J.D."/>
            <person name="Ullery H.E."/>
            <person name="Wilson R.J."/>
            <person name="Serrano M.G."/>
            <person name="Buck G."/>
            <person name="Lee V."/>
            <person name="Wang Y."/>
            <person name="Carvalho R."/>
            <person name="Voegtly L."/>
            <person name="Shi R."/>
            <person name="Duckworth R."/>
            <person name="Johnson A."/>
            <person name="Loviza R."/>
            <person name="Walstead R."/>
            <person name="Shah Z."/>
            <person name="Kiflezghi M."/>
            <person name="Wade K."/>
            <person name="Ball S.L."/>
            <person name="Bradley K.W."/>
            <person name="Asai D.J."/>
            <person name="Bowman C.A."/>
            <person name="Russell D.A."/>
            <person name="Pope W.H."/>
            <person name="Jacobs-Sera D."/>
            <person name="Hendrix R.W."/>
            <person name="Hatfull G.F."/>
        </authorList>
    </citation>
    <scope>NUCLEOTIDE SEQUENCE [LARGE SCALE GENOMIC DNA]</scope>
    <source>
        <strain evidence="2 3">DSM 27710</strain>
    </source>
</reference>
<accession>A0A0K1PCG6</accession>